<dbReference type="GO" id="GO:0005737">
    <property type="term" value="C:cytoplasm"/>
    <property type="evidence" value="ECO:0007669"/>
    <property type="project" value="TreeGrafter"/>
</dbReference>
<comment type="caution">
    <text evidence="3">The sequence shown here is derived from an EMBL/GenBank/DDBJ whole genome shotgun (WGS) entry which is preliminary data.</text>
</comment>
<dbReference type="Gene3D" id="3.40.50.880">
    <property type="match status" value="1"/>
</dbReference>
<accession>A0A8S1IXB2</accession>
<keyword evidence="4" id="KW-1185">Reference proteome</keyword>
<dbReference type="OrthoDB" id="10250105at2759"/>
<dbReference type="PANTHER" id="PTHR12835">
    <property type="entry name" value="BIOTIN PROTEIN LIGASE"/>
    <property type="match status" value="1"/>
</dbReference>
<evidence type="ECO:0000259" key="2">
    <source>
        <dbReference type="Pfam" id="PF09825"/>
    </source>
</evidence>
<evidence type="ECO:0000313" key="3">
    <source>
        <dbReference type="EMBL" id="CAD7698380.1"/>
    </source>
</evidence>
<dbReference type="InterPro" id="IPR029062">
    <property type="entry name" value="Class_I_gatase-like"/>
</dbReference>
<organism evidence="3 4">
    <name type="scientific">Ostreobium quekettii</name>
    <dbReference type="NCBI Taxonomy" id="121088"/>
    <lineage>
        <taxon>Eukaryota</taxon>
        <taxon>Viridiplantae</taxon>
        <taxon>Chlorophyta</taxon>
        <taxon>core chlorophytes</taxon>
        <taxon>Ulvophyceae</taxon>
        <taxon>TCBD clade</taxon>
        <taxon>Bryopsidales</taxon>
        <taxon>Ostreobineae</taxon>
        <taxon>Ostreobiaceae</taxon>
        <taxon>Ostreobium</taxon>
    </lineage>
</organism>
<proteinExistence type="predicted"/>
<dbReference type="Pfam" id="PF09825">
    <property type="entry name" value="BPL_N"/>
    <property type="match status" value="1"/>
</dbReference>
<dbReference type="EMBL" id="CAJHUC010000818">
    <property type="protein sequence ID" value="CAD7698380.1"/>
    <property type="molecule type" value="Genomic_DNA"/>
</dbReference>
<dbReference type="PANTHER" id="PTHR12835:SF5">
    <property type="entry name" value="BIOTIN--PROTEIN LIGASE"/>
    <property type="match status" value="1"/>
</dbReference>
<feature type="domain" description="Biotin-protein ligase N-terminal" evidence="2">
    <location>
        <begin position="88"/>
        <end position="363"/>
    </location>
</feature>
<feature type="region of interest" description="Disordered" evidence="1">
    <location>
        <begin position="1"/>
        <end position="31"/>
    </location>
</feature>
<dbReference type="InterPro" id="IPR019197">
    <property type="entry name" value="Biotin-prot_ligase_N"/>
</dbReference>
<dbReference type="Proteomes" id="UP000708148">
    <property type="component" value="Unassembled WGS sequence"/>
</dbReference>
<evidence type="ECO:0000313" key="4">
    <source>
        <dbReference type="Proteomes" id="UP000708148"/>
    </source>
</evidence>
<gene>
    <name evidence="3" type="ORF">OSTQU699_LOCUS3741</name>
</gene>
<sequence>MERLRRGPLPRGSATERGRNLQSTPQRLRCRPRAAPSEQLLGNAKVTTCEHRHSIGPTADRVSGAPHATTKGGGGLNVAECADLGNCQVRVYDGEGAGARSVTSALEALRNSFVGGVEVCTIGTQELLHGGWQTSCCLLVFPGGADLPYCRHLNGHGNELIAEYVSNGGAYMGLCAGAYYACSRVEFELGSRLEVIGDRELQFFKGTGQGSIVPGFEYNSERGATGAMVDFLLPGGGPTSSDIMATPSAGTTMMPFLKATGAVWGSCHDYANGAPAFLPQGNSTWSGVNALVIARYQDFGNLAAAVRCDVGDGVAVLCGTHPELHPHWLDDARDGDPHVQQLQESLKASQHNKLLFWHRLLMDAKCGQFLVATL</sequence>
<reference evidence="3" key="1">
    <citation type="submission" date="2020-12" db="EMBL/GenBank/DDBJ databases">
        <authorList>
            <person name="Iha C."/>
        </authorList>
    </citation>
    <scope>NUCLEOTIDE SEQUENCE</scope>
</reference>
<evidence type="ECO:0000256" key="1">
    <source>
        <dbReference type="SAM" id="MobiDB-lite"/>
    </source>
</evidence>
<dbReference type="SUPFAM" id="SSF52317">
    <property type="entry name" value="Class I glutamine amidotransferase-like"/>
    <property type="match status" value="1"/>
</dbReference>
<name>A0A8S1IXB2_9CHLO</name>
<protein>
    <recommendedName>
        <fullName evidence="2">Biotin-protein ligase N-terminal domain-containing protein</fullName>
    </recommendedName>
</protein>
<dbReference type="CDD" id="cd03144">
    <property type="entry name" value="GATase1_ScBLP_like"/>
    <property type="match status" value="1"/>
</dbReference>
<dbReference type="GO" id="GO:0004077">
    <property type="term" value="F:biotin--[biotin carboxyl-carrier protein] ligase activity"/>
    <property type="evidence" value="ECO:0007669"/>
    <property type="project" value="TreeGrafter"/>
</dbReference>
<dbReference type="AlphaFoldDB" id="A0A8S1IXB2"/>